<dbReference type="RefSeq" id="WP_380671877.1">
    <property type="nucleotide sequence ID" value="NZ_CP173186.1"/>
</dbReference>
<evidence type="ECO:0000313" key="2">
    <source>
        <dbReference type="EMBL" id="MFC0224988.1"/>
    </source>
</evidence>
<proteinExistence type="predicted"/>
<comment type="caution">
    <text evidence="2">The sequence shown here is derived from an EMBL/GenBank/DDBJ whole genome shotgun (WGS) entry which is preliminary data.</text>
</comment>
<evidence type="ECO:0000313" key="3">
    <source>
        <dbReference type="Proteomes" id="UP001589792"/>
    </source>
</evidence>
<organism evidence="2 3">
    <name type="scientific">Serratia aquatilis</name>
    <dbReference type="NCBI Taxonomy" id="1737515"/>
    <lineage>
        <taxon>Bacteria</taxon>
        <taxon>Pseudomonadati</taxon>
        <taxon>Pseudomonadota</taxon>
        <taxon>Gammaproteobacteria</taxon>
        <taxon>Enterobacterales</taxon>
        <taxon>Yersiniaceae</taxon>
        <taxon>Serratia</taxon>
    </lineage>
</organism>
<dbReference type="Proteomes" id="UP001589792">
    <property type="component" value="Unassembled WGS sequence"/>
</dbReference>
<gene>
    <name evidence="2" type="ORF">ACFFJ3_00435</name>
</gene>
<name>A0ABV6E7N2_9GAMM</name>
<reference evidence="2 3" key="1">
    <citation type="submission" date="2024-09" db="EMBL/GenBank/DDBJ databases">
        <authorList>
            <person name="Sun Q."/>
            <person name="Mori K."/>
        </authorList>
    </citation>
    <scope>NUCLEOTIDE SEQUENCE [LARGE SCALE GENOMIC DNA]</scope>
    <source>
        <strain evidence="2 3">CCM 8626</strain>
    </source>
</reference>
<protein>
    <submittedName>
        <fullName evidence="2">Uncharacterized protein</fullName>
    </submittedName>
</protein>
<accession>A0ABV6E7N2</accession>
<sequence>MYLYYQMAQAGDAGDLVDGFNYTNKRGVPYFPHTNDMKANIAFSDWDLEQALDLDSDSDEETDYGYDKDQWSTVEIQVFRKRQVISQAIKKLNEDGYQYSSQTAADSDGKDPDDWTD</sequence>
<feature type="region of interest" description="Disordered" evidence="1">
    <location>
        <begin position="96"/>
        <end position="117"/>
    </location>
</feature>
<feature type="compositionally biased region" description="Basic and acidic residues" evidence="1">
    <location>
        <begin position="107"/>
        <end position="117"/>
    </location>
</feature>
<keyword evidence="3" id="KW-1185">Reference proteome</keyword>
<dbReference type="EMBL" id="JBHLXG010000003">
    <property type="protein sequence ID" value="MFC0224988.1"/>
    <property type="molecule type" value="Genomic_DNA"/>
</dbReference>
<evidence type="ECO:0000256" key="1">
    <source>
        <dbReference type="SAM" id="MobiDB-lite"/>
    </source>
</evidence>